<gene>
    <name evidence="3" type="ORF">LPB142_08205</name>
</gene>
<keyword evidence="1" id="KW-1133">Transmembrane helix</keyword>
<name>A0A1D9MBS8_9RHOB</name>
<sequence>MKIPFFMGEMMVSKSGISQSQQEAFTMKLTKAIAAAGLALVASSSLALAQSAEPTPPAPPAPNPTLGAALPTGVASNFVIFGPILGLAGVVAGVAAGGGGSTGTTPSTN</sequence>
<keyword evidence="1" id="KW-0472">Membrane</keyword>
<keyword evidence="4" id="KW-1185">Reference proteome</keyword>
<protein>
    <submittedName>
        <fullName evidence="3">Uncharacterized protein</fullName>
    </submittedName>
</protein>
<evidence type="ECO:0000313" key="3">
    <source>
        <dbReference type="EMBL" id="AOZ69302.1"/>
    </source>
</evidence>
<evidence type="ECO:0000256" key="1">
    <source>
        <dbReference type="SAM" id="Phobius"/>
    </source>
</evidence>
<accession>A0A1D9MBS8</accession>
<feature type="transmembrane region" description="Helical" evidence="1">
    <location>
        <begin position="73"/>
        <end position="96"/>
    </location>
</feature>
<dbReference type="EMBL" id="CP017781">
    <property type="protein sequence ID" value="AOZ69302.1"/>
    <property type="molecule type" value="Genomic_DNA"/>
</dbReference>
<keyword evidence="2" id="KW-0732">Signal</keyword>
<feature type="chain" id="PRO_5009443589" evidence="2">
    <location>
        <begin position="50"/>
        <end position="109"/>
    </location>
</feature>
<dbReference type="KEGG" id="rhp:LPB142_08205"/>
<evidence type="ECO:0000313" key="4">
    <source>
        <dbReference type="Proteomes" id="UP000176562"/>
    </source>
</evidence>
<dbReference type="AlphaFoldDB" id="A0A1D9MBS8"/>
<feature type="signal peptide" evidence="2">
    <location>
        <begin position="1"/>
        <end position="49"/>
    </location>
</feature>
<keyword evidence="1" id="KW-0812">Transmembrane</keyword>
<proteinExistence type="predicted"/>
<reference evidence="3 4" key="1">
    <citation type="submission" date="2016-10" db="EMBL/GenBank/DDBJ databases">
        <title>Rhodobacter sp. LPB0142, isolated from sea water.</title>
        <authorList>
            <person name="Kim E."/>
            <person name="Yi H."/>
        </authorList>
    </citation>
    <scope>NUCLEOTIDE SEQUENCE [LARGE SCALE GENOMIC DNA]</scope>
    <source>
        <strain evidence="3 4">LPB0142</strain>
    </source>
</reference>
<dbReference type="Proteomes" id="UP000176562">
    <property type="component" value="Chromosome"/>
</dbReference>
<evidence type="ECO:0000256" key="2">
    <source>
        <dbReference type="SAM" id="SignalP"/>
    </source>
</evidence>
<organism evidence="3 4">
    <name type="scientific">Rhodobacter xanthinilyticus</name>
    <dbReference type="NCBI Taxonomy" id="1850250"/>
    <lineage>
        <taxon>Bacteria</taxon>
        <taxon>Pseudomonadati</taxon>
        <taxon>Pseudomonadota</taxon>
        <taxon>Alphaproteobacteria</taxon>
        <taxon>Rhodobacterales</taxon>
        <taxon>Rhodobacter group</taxon>
        <taxon>Rhodobacter</taxon>
    </lineage>
</organism>